<dbReference type="Pfam" id="PF01565">
    <property type="entry name" value="FAD_binding_4"/>
    <property type="match status" value="1"/>
</dbReference>
<dbReference type="OrthoDB" id="415825at2759"/>
<keyword evidence="5" id="KW-0560">Oxidoreductase</keyword>
<evidence type="ECO:0000313" key="8">
    <source>
        <dbReference type="Proteomes" id="UP000481861"/>
    </source>
</evidence>
<organism evidence="7 8">
    <name type="scientific">Massariosphaeria phaeospora</name>
    <dbReference type="NCBI Taxonomy" id="100035"/>
    <lineage>
        <taxon>Eukaryota</taxon>
        <taxon>Fungi</taxon>
        <taxon>Dikarya</taxon>
        <taxon>Ascomycota</taxon>
        <taxon>Pezizomycotina</taxon>
        <taxon>Dothideomycetes</taxon>
        <taxon>Pleosporomycetidae</taxon>
        <taxon>Pleosporales</taxon>
        <taxon>Pleosporales incertae sedis</taxon>
        <taxon>Massariosphaeria</taxon>
    </lineage>
</organism>
<keyword evidence="8" id="KW-1185">Reference proteome</keyword>
<evidence type="ECO:0000256" key="2">
    <source>
        <dbReference type="ARBA" id="ARBA00005466"/>
    </source>
</evidence>
<dbReference type="InterPro" id="IPR050416">
    <property type="entry name" value="FAD-linked_Oxidoreductase"/>
</dbReference>
<evidence type="ECO:0000256" key="5">
    <source>
        <dbReference type="ARBA" id="ARBA00023002"/>
    </source>
</evidence>
<feature type="domain" description="FAD-binding PCMH-type" evidence="6">
    <location>
        <begin position="81"/>
        <end position="248"/>
    </location>
</feature>
<keyword evidence="3" id="KW-0285">Flavoprotein</keyword>
<dbReference type="GO" id="GO:0071949">
    <property type="term" value="F:FAD binding"/>
    <property type="evidence" value="ECO:0007669"/>
    <property type="project" value="InterPro"/>
</dbReference>
<dbReference type="Pfam" id="PF08031">
    <property type="entry name" value="BBE"/>
    <property type="match status" value="1"/>
</dbReference>
<evidence type="ECO:0000259" key="6">
    <source>
        <dbReference type="PROSITE" id="PS51387"/>
    </source>
</evidence>
<dbReference type="InterPro" id="IPR006094">
    <property type="entry name" value="Oxid_FAD_bind_N"/>
</dbReference>
<dbReference type="InterPro" id="IPR012951">
    <property type="entry name" value="BBE"/>
</dbReference>
<comment type="similarity">
    <text evidence="2">Belongs to the oxygen-dependent FAD-linked oxidoreductase family.</text>
</comment>
<evidence type="ECO:0000256" key="1">
    <source>
        <dbReference type="ARBA" id="ARBA00001974"/>
    </source>
</evidence>
<gene>
    <name evidence="7" type="ORF">BDV95DRAFT_74340</name>
</gene>
<dbReference type="AlphaFoldDB" id="A0A7C8M7T9"/>
<evidence type="ECO:0000256" key="3">
    <source>
        <dbReference type="ARBA" id="ARBA00022630"/>
    </source>
</evidence>
<evidence type="ECO:0000313" key="7">
    <source>
        <dbReference type="EMBL" id="KAF2870121.1"/>
    </source>
</evidence>
<dbReference type="PROSITE" id="PS51387">
    <property type="entry name" value="FAD_PCMH"/>
    <property type="match status" value="1"/>
</dbReference>
<dbReference type="Gene3D" id="3.40.462.20">
    <property type="match status" value="1"/>
</dbReference>
<dbReference type="Gene3D" id="3.30.43.10">
    <property type="entry name" value="Uridine Diphospho-n-acetylenolpyruvylglucosamine Reductase, domain 2"/>
    <property type="match status" value="1"/>
</dbReference>
<accession>A0A7C8M7T9</accession>
<comment type="cofactor">
    <cofactor evidence="1">
        <name>FAD</name>
        <dbReference type="ChEBI" id="CHEBI:57692"/>
    </cofactor>
</comment>
<dbReference type="Gene3D" id="3.30.465.10">
    <property type="match status" value="1"/>
</dbReference>
<dbReference type="Proteomes" id="UP000481861">
    <property type="component" value="Unassembled WGS sequence"/>
</dbReference>
<comment type="caution">
    <text evidence="7">The sequence shown here is derived from an EMBL/GenBank/DDBJ whole genome shotgun (WGS) entry which is preliminary data.</text>
</comment>
<keyword evidence="4" id="KW-0274">FAD</keyword>
<sequence length="508" mass="55585">MILDRSFPLLFRCSSILGSAHTMRSLFFWASGALSAYLRIPSRSTTLQADLEGQLSNGAEIYLPGSEGFANATARWSDAVSARPDFEIIVRVATERDIQTTVRYANNHDKPFLAISGGHGQTTDLNAVKRGLNEDKIHIVDDGRAALVGGGVQNGAIIDALWDAGKQTTTTGCHCVGYIAPVLGGGHGWLQGRYGLATDQLISARGVLANGEIVTLSETENPDLFWGIRGAGHNFGIFTEIKVKIYDRDPEQDQWAAGGFTYTQDKLEDLFAVLNGWLTSPNRPVELTHYAVLAFNPEIDPVKPIILLWVYWQGSAIPTLYSDPLYALNPLHVDSSVTDLAGVNTHLGAVYGGASCAKGSSRLLYPVNLNTWPIANLRTVMDMFTSVPAGLRNSVIMLEAYATNKVQQIPSNSTAYPDRVSQLLASPLLTYAPNSTLESTALAIGESMRDALLRGTNLSLNAYVNYARGDESMEAVYGYEPWRLERLRRLKREYDPLGRFNYYAPIKG</sequence>
<dbReference type="InterPro" id="IPR036318">
    <property type="entry name" value="FAD-bd_PCMH-like_sf"/>
</dbReference>
<dbReference type="EMBL" id="JAADJZ010000014">
    <property type="protein sequence ID" value="KAF2870121.1"/>
    <property type="molecule type" value="Genomic_DNA"/>
</dbReference>
<reference evidence="7 8" key="1">
    <citation type="submission" date="2020-01" db="EMBL/GenBank/DDBJ databases">
        <authorList>
            <consortium name="DOE Joint Genome Institute"/>
            <person name="Haridas S."/>
            <person name="Albert R."/>
            <person name="Binder M."/>
            <person name="Bloem J."/>
            <person name="Labutti K."/>
            <person name="Salamov A."/>
            <person name="Andreopoulos B."/>
            <person name="Baker S.E."/>
            <person name="Barry K."/>
            <person name="Bills G."/>
            <person name="Bluhm B.H."/>
            <person name="Cannon C."/>
            <person name="Castanera R."/>
            <person name="Culley D.E."/>
            <person name="Daum C."/>
            <person name="Ezra D."/>
            <person name="Gonzalez J.B."/>
            <person name="Henrissat B."/>
            <person name="Kuo A."/>
            <person name="Liang C."/>
            <person name="Lipzen A."/>
            <person name="Lutzoni F."/>
            <person name="Magnuson J."/>
            <person name="Mondo S."/>
            <person name="Nolan M."/>
            <person name="Ohm R."/>
            <person name="Pangilinan J."/>
            <person name="Park H.-J.H."/>
            <person name="Ramirez L."/>
            <person name="Alfaro M."/>
            <person name="Sun H."/>
            <person name="Tritt A."/>
            <person name="Yoshinaga Y."/>
            <person name="Zwiers L.-H.L."/>
            <person name="Turgeon B.G."/>
            <person name="Goodwin S.B."/>
            <person name="Spatafora J.W."/>
            <person name="Crous P.W."/>
            <person name="Grigoriev I.V."/>
        </authorList>
    </citation>
    <scope>NUCLEOTIDE SEQUENCE [LARGE SCALE GENOMIC DNA]</scope>
    <source>
        <strain evidence="7 8">CBS 611.86</strain>
    </source>
</reference>
<dbReference type="InterPro" id="IPR016167">
    <property type="entry name" value="FAD-bd_PCMH_sub1"/>
</dbReference>
<dbReference type="SUPFAM" id="SSF56176">
    <property type="entry name" value="FAD-binding/transporter-associated domain-like"/>
    <property type="match status" value="1"/>
</dbReference>
<proteinExistence type="inferred from homology"/>
<dbReference type="PANTHER" id="PTHR42973">
    <property type="entry name" value="BINDING OXIDOREDUCTASE, PUTATIVE (AFU_ORTHOLOGUE AFUA_1G17690)-RELATED"/>
    <property type="match status" value="1"/>
</dbReference>
<evidence type="ECO:0000256" key="4">
    <source>
        <dbReference type="ARBA" id="ARBA00022827"/>
    </source>
</evidence>
<dbReference type="PANTHER" id="PTHR42973:SF9">
    <property type="entry name" value="FAD-BINDING PCMH-TYPE DOMAIN-CONTAINING PROTEIN-RELATED"/>
    <property type="match status" value="1"/>
</dbReference>
<dbReference type="GO" id="GO:0016491">
    <property type="term" value="F:oxidoreductase activity"/>
    <property type="evidence" value="ECO:0007669"/>
    <property type="project" value="UniProtKB-KW"/>
</dbReference>
<protein>
    <recommendedName>
        <fullName evidence="6">FAD-binding PCMH-type domain-containing protein</fullName>
    </recommendedName>
</protein>
<name>A0A7C8M7T9_9PLEO</name>
<dbReference type="InterPro" id="IPR016169">
    <property type="entry name" value="FAD-bd_PCMH_sub2"/>
</dbReference>
<dbReference type="InterPro" id="IPR016166">
    <property type="entry name" value="FAD-bd_PCMH"/>
</dbReference>